<keyword evidence="1" id="KW-1133">Transmembrane helix</keyword>
<dbReference type="EMBL" id="PHJU02000033">
    <property type="protein sequence ID" value="PQL81496.1"/>
    <property type="molecule type" value="Genomic_DNA"/>
</dbReference>
<feature type="transmembrane region" description="Helical" evidence="1">
    <location>
        <begin position="42"/>
        <end position="58"/>
    </location>
</feature>
<evidence type="ECO:0000313" key="2">
    <source>
        <dbReference type="EMBL" id="MDR8429950.1"/>
    </source>
</evidence>
<evidence type="ECO:0000313" key="6">
    <source>
        <dbReference type="Proteomes" id="UP000233757"/>
    </source>
</evidence>
<evidence type="ECO:0000313" key="8">
    <source>
        <dbReference type="Proteomes" id="UP000252694"/>
    </source>
</evidence>
<dbReference type="Proteomes" id="UP000252694">
    <property type="component" value="Unassembled WGS sequence"/>
</dbReference>
<evidence type="ECO:0000313" key="4">
    <source>
        <dbReference type="EMBL" id="PRN35308.1"/>
    </source>
</evidence>
<organism evidence="4 7">
    <name type="scientific">Acinetobacter baumannii</name>
    <dbReference type="NCBI Taxonomy" id="470"/>
    <lineage>
        <taxon>Bacteria</taxon>
        <taxon>Pseudomonadati</taxon>
        <taxon>Pseudomonadota</taxon>
        <taxon>Gammaproteobacteria</taxon>
        <taxon>Moraxellales</taxon>
        <taxon>Moraxellaceae</taxon>
        <taxon>Acinetobacter</taxon>
        <taxon>Acinetobacter calcoaceticus/baumannii complex</taxon>
    </lineage>
</organism>
<sequence>MIDRIFLLAFFSLTLFSIIYFTSIEPIYYINLKDFLKLTPEYFLPTLLISLLALYVTARNYLRKSGNSIAATFTLRSDFSSTERYISSIILVNKKDKPVIINKIFIRVGHNIYIQLIDGYDETFVLKPYETLNQKLEPHFVYMAGVKRIVNLPDIINNKKIKKKIVLDTTEGIVVCSNLRYKKIINKVLSHYSTGLIIRHKGQFINGIPVGNNVLYFIEIITKNGENSFITISKNPESSLLEGKLKFDTEQLKMENGTLHIKNVIEKALEDGVIDWQNFKIHSQLETFEHYEEYEEIDLTDQKMISWFDYHIKARIYTYLKNRETRKINNDYIKKSKK</sequence>
<dbReference type="EMBL" id="UFMQ01000008">
    <property type="protein sequence ID" value="SST23694.1"/>
    <property type="molecule type" value="Genomic_DNA"/>
</dbReference>
<evidence type="ECO:0000313" key="7">
    <source>
        <dbReference type="Proteomes" id="UP000237823"/>
    </source>
</evidence>
<reference evidence="2" key="4">
    <citation type="submission" date="2019-07" db="EMBL/GenBank/DDBJ databases">
        <title>Biological characteristics of mucoid Acinetobacter baumannii from a general hospital in China.</title>
        <authorList>
            <person name="Hua X."/>
            <person name="Yu Y."/>
        </authorList>
    </citation>
    <scope>NUCLEOTIDE SEQUENCE</scope>
    <source>
        <strain evidence="2">N8</strain>
    </source>
</reference>
<name>A0A0D7TVN5_ACIBA</name>
<reference evidence="3 6" key="2">
    <citation type="submission" date="2018-02" db="EMBL/GenBank/DDBJ databases">
        <title>Acinetobacter baumanii whole genome sequence.</title>
        <authorList>
            <person name="Qasim Z.J."/>
        </authorList>
    </citation>
    <scope>NUCLEOTIDE SEQUENCE [LARGE SCALE GENOMIC DNA]</scope>
    <source>
        <strain evidence="3 6">ZQ8</strain>
    </source>
</reference>
<dbReference type="Proteomes" id="UP000237823">
    <property type="component" value="Unassembled WGS sequence"/>
</dbReference>
<reference evidence="4 7" key="1">
    <citation type="submission" date="2017-04" db="EMBL/GenBank/DDBJ databases">
        <title>Comparison of Acinetobacter baumannii whole genome sequences from two major hospitals in Kuwait.</title>
        <authorList>
            <person name="Nasser K."/>
            <person name="Habibi N."/>
            <person name="Khan M.W."/>
            <person name="Purohit P."/>
            <person name="Al-Obaid I."/>
            <person name="Dhar R."/>
            <person name="Al-Fouzan W."/>
            <person name="Mustafa A.S."/>
        </authorList>
    </citation>
    <scope>NUCLEOTIDE SEQUENCE [LARGE SCALE GENOMIC DNA]</scope>
    <source>
        <strain evidence="4 7">KUFAR57</strain>
    </source>
</reference>
<evidence type="ECO:0000256" key="1">
    <source>
        <dbReference type="SAM" id="Phobius"/>
    </source>
</evidence>
<keyword evidence="1" id="KW-0472">Membrane</keyword>
<dbReference type="Proteomes" id="UP000233757">
    <property type="component" value="Unassembled WGS sequence"/>
</dbReference>
<evidence type="ECO:0000313" key="5">
    <source>
        <dbReference type="EMBL" id="SST23694.1"/>
    </source>
</evidence>
<proteinExistence type="predicted"/>
<gene>
    <name evidence="4" type="ORF">B9W25_08290</name>
    <name evidence="3" type="ORF">CV954_014935</name>
    <name evidence="2" type="ORF">FPK63_02415</name>
    <name evidence="5" type="ORF">SAMEA104305318_02092</name>
</gene>
<dbReference type="EMBL" id="NEPB01000013">
    <property type="protein sequence ID" value="PRN35308.1"/>
    <property type="molecule type" value="Genomic_DNA"/>
</dbReference>
<dbReference type="AlphaFoldDB" id="A0A0D7TVN5"/>
<reference evidence="5 8" key="3">
    <citation type="submission" date="2018-07" db="EMBL/GenBank/DDBJ databases">
        <authorList>
            <consortium name="Pathogen Informatics"/>
        </authorList>
    </citation>
    <scope>NUCLEOTIDE SEQUENCE [LARGE SCALE GENOMIC DNA]</scope>
    <source>
        <strain evidence="5 8">4300STDY7045823</strain>
    </source>
</reference>
<keyword evidence="1" id="KW-0812">Transmembrane</keyword>
<protein>
    <submittedName>
        <fullName evidence="4">Uncharacterized protein</fullName>
    </submittedName>
</protein>
<accession>A0A0D7TVN5</accession>
<dbReference type="KEGG" id="abw:BL01_00310"/>
<feature type="transmembrane region" description="Helical" evidence="1">
    <location>
        <begin position="7"/>
        <end position="30"/>
    </location>
</feature>
<dbReference type="RefSeq" id="WP_000567059.1">
    <property type="nucleotide sequence ID" value="NZ_AP024415.1"/>
</dbReference>
<dbReference type="EMBL" id="VMAF01000002">
    <property type="protein sequence ID" value="MDR8429950.1"/>
    <property type="molecule type" value="Genomic_DNA"/>
</dbReference>
<evidence type="ECO:0000313" key="3">
    <source>
        <dbReference type="EMBL" id="PQL81496.1"/>
    </source>
</evidence>